<evidence type="ECO:0000313" key="7">
    <source>
        <dbReference type="Proteomes" id="UP001156706"/>
    </source>
</evidence>
<dbReference type="CDD" id="cd06170">
    <property type="entry name" value="LuxR_C_like"/>
    <property type="match status" value="1"/>
</dbReference>
<dbReference type="InterPro" id="IPR058245">
    <property type="entry name" value="NreC/VraR/RcsB-like_REC"/>
</dbReference>
<dbReference type="PROSITE" id="PS00622">
    <property type="entry name" value="HTH_LUXR_1"/>
    <property type="match status" value="1"/>
</dbReference>
<evidence type="ECO:0000313" key="6">
    <source>
        <dbReference type="EMBL" id="GLR14512.1"/>
    </source>
</evidence>
<evidence type="ECO:0000256" key="1">
    <source>
        <dbReference type="ARBA" id="ARBA00022553"/>
    </source>
</evidence>
<evidence type="ECO:0000256" key="2">
    <source>
        <dbReference type="ARBA" id="ARBA00023125"/>
    </source>
</evidence>
<comment type="caution">
    <text evidence="6">The sequence shown here is derived from an EMBL/GenBank/DDBJ whole genome shotgun (WGS) entry which is preliminary data.</text>
</comment>
<name>A0ABQ5YJ21_9NEIS</name>
<dbReference type="Pfam" id="PF00196">
    <property type="entry name" value="GerE"/>
    <property type="match status" value="1"/>
</dbReference>
<evidence type="ECO:0000256" key="3">
    <source>
        <dbReference type="PROSITE-ProRule" id="PRU00169"/>
    </source>
</evidence>
<organism evidence="6 7">
    <name type="scientific">Chitinimonas prasina</name>
    <dbReference type="NCBI Taxonomy" id="1434937"/>
    <lineage>
        <taxon>Bacteria</taxon>
        <taxon>Pseudomonadati</taxon>
        <taxon>Pseudomonadota</taxon>
        <taxon>Betaproteobacteria</taxon>
        <taxon>Neisseriales</taxon>
        <taxon>Chitinibacteraceae</taxon>
        <taxon>Chitinimonas</taxon>
    </lineage>
</organism>
<dbReference type="Proteomes" id="UP001156706">
    <property type="component" value="Unassembled WGS sequence"/>
</dbReference>
<keyword evidence="2 6" id="KW-0238">DNA-binding</keyword>
<proteinExistence type="predicted"/>
<dbReference type="PRINTS" id="PR00038">
    <property type="entry name" value="HTHLUXR"/>
</dbReference>
<dbReference type="InterPro" id="IPR001789">
    <property type="entry name" value="Sig_transdc_resp-reg_receiver"/>
</dbReference>
<dbReference type="InterPro" id="IPR039420">
    <property type="entry name" value="WalR-like"/>
</dbReference>
<dbReference type="Gene3D" id="3.40.50.2300">
    <property type="match status" value="1"/>
</dbReference>
<keyword evidence="7" id="KW-1185">Reference proteome</keyword>
<dbReference type="SUPFAM" id="SSF46894">
    <property type="entry name" value="C-terminal effector domain of the bipartite response regulators"/>
    <property type="match status" value="1"/>
</dbReference>
<dbReference type="EMBL" id="BSOG01000004">
    <property type="protein sequence ID" value="GLR14512.1"/>
    <property type="molecule type" value="Genomic_DNA"/>
</dbReference>
<dbReference type="InterPro" id="IPR011006">
    <property type="entry name" value="CheY-like_superfamily"/>
</dbReference>
<dbReference type="PANTHER" id="PTHR43214:SF17">
    <property type="entry name" value="TRANSCRIPTIONAL REGULATORY PROTEIN RCSB"/>
    <property type="match status" value="1"/>
</dbReference>
<protein>
    <submittedName>
        <fullName evidence="6">DNA-binding response regulator</fullName>
    </submittedName>
</protein>
<dbReference type="RefSeq" id="WP_284197581.1">
    <property type="nucleotide sequence ID" value="NZ_BSOG01000004.1"/>
</dbReference>
<dbReference type="SUPFAM" id="SSF52172">
    <property type="entry name" value="CheY-like"/>
    <property type="match status" value="1"/>
</dbReference>
<dbReference type="InterPro" id="IPR000792">
    <property type="entry name" value="Tscrpt_reg_LuxR_C"/>
</dbReference>
<evidence type="ECO:0000259" key="4">
    <source>
        <dbReference type="PROSITE" id="PS50043"/>
    </source>
</evidence>
<accession>A0ABQ5YJ21</accession>
<evidence type="ECO:0000259" key="5">
    <source>
        <dbReference type="PROSITE" id="PS50110"/>
    </source>
</evidence>
<dbReference type="PROSITE" id="PS50110">
    <property type="entry name" value="RESPONSE_REGULATORY"/>
    <property type="match status" value="1"/>
</dbReference>
<gene>
    <name evidence="6" type="ORF">GCM10007907_33020</name>
</gene>
<dbReference type="GO" id="GO:0003677">
    <property type="term" value="F:DNA binding"/>
    <property type="evidence" value="ECO:0007669"/>
    <property type="project" value="UniProtKB-KW"/>
</dbReference>
<reference evidence="7" key="1">
    <citation type="journal article" date="2019" name="Int. J. Syst. Evol. Microbiol.">
        <title>The Global Catalogue of Microorganisms (GCM) 10K type strain sequencing project: providing services to taxonomists for standard genome sequencing and annotation.</title>
        <authorList>
            <consortium name="The Broad Institute Genomics Platform"/>
            <consortium name="The Broad Institute Genome Sequencing Center for Infectious Disease"/>
            <person name="Wu L."/>
            <person name="Ma J."/>
        </authorList>
    </citation>
    <scope>NUCLEOTIDE SEQUENCE [LARGE SCALE GENOMIC DNA]</scope>
    <source>
        <strain evidence="7">NBRC 110044</strain>
    </source>
</reference>
<keyword evidence="1 3" id="KW-0597">Phosphoprotein</keyword>
<dbReference type="SMART" id="SM00421">
    <property type="entry name" value="HTH_LUXR"/>
    <property type="match status" value="1"/>
</dbReference>
<feature type="domain" description="Response regulatory" evidence="5">
    <location>
        <begin position="2"/>
        <end position="118"/>
    </location>
</feature>
<dbReference type="InterPro" id="IPR016032">
    <property type="entry name" value="Sig_transdc_resp-reg_C-effctor"/>
</dbReference>
<dbReference type="PANTHER" id="PTHR43214">
    <property type="entry name" value="TWO-COMPONENT RESPONSE REGULATOR"/>
    <property type="match status" value="1"/>
</dbReference>
<dbReference type="Pfam" id="PF00072">
    <property type="entry name" value="Response_reg"/>
    <property type="match status" value="1"/>
</dbReference>
<feature type="modified residue" description="4-aspartylphosphate" evidence="3">
    <location>
        <position position="53"/>
    </location>
</feature>
<feature type="domain" description="HTH luxR-type" evidence="4">
    <location>
        <begin position="132"/>
        <end position="197"/>
    </location>
</feature>
<dbReference type="CDD" id="cd17535">
    <property type="entry name" value="REC_NarL-like"/>
    <property type="match status" value="1"/>
</dbReference>
<sequence>MRLILADDHVIFRDGLKLLLSQTADFQVVAEAGEASVLNELVRQHQPDLLVMDYHMPGNDAGAVLAYLKQRYPALRIVMLTAAQSGTLFKQLVDAGADGVLLKEGSAEELLTALRRIARGEQVLAALVREKMQAADIQLTAREFQVLEMLCSGHSSTRIAERFSLSSRTVDKHRENIMRKLEVNSTTQLLNKVTELKLL</sequence>
<dbReference type="PROSITE" id="PS50043">
    <property type="entry name" value="HTH_LUXR_2"/>
    <property type="match status" value="1"/>
</dbReference>
<dbReference type="SMART" id="SM00448">
    <property type="entry name" value="REC"/>
    <property type="match status" value="1"/>
</dbReference>